<dbReference type="GO" id="GO:0003735">
    <property type="term" value="F:structural constituent of ribosome"/>
    <property type="evidence" value="ECO:0007669"/>
    <property type="project" value="InterPro"/>
</dbReference>
<reference evidence="2" key="1">
    <citation type="journal article" date="2021" name="Evol. Appl.">
        <title>The genome of the Pyrenean desman and the effects of bottlenecks and inbreeding on the genomic landscape of an endangered species.</title>
        <authorList>
            <person name="Escoda L."/>
            <person name="Castresana J."/>
        </authorList>
    </citation>
    <scope>NUCLEOTIDE SEQUENCE</scope>
    <source>
        <strain evidence="2">IBE-C5619</strain>
    </source>
</reference>
<dbReference type="InterPro" id="IPR013025">
    <property type="entry name" value="Ribosomal_uL23-like"/>
</dbReference>
<dbReference type="InterPro" id="IPR012677">
    <property type="entry name" value="Nucleotide-bd_a/b_plait_sf"/>
</dbReference>
<protein>
    <submittedName>
        <fullName evidence="2">60S ribosomal protein L23a</fullName>
    </submittedName>
</protein>
<dbReference type="OrthoDB" id="10637463at2759"/>
<comment type="caution">
    <text evidence="2">The sequence shown here is derived from an EMBL/GenBank/DDBJ whole genome shotgun (WGS) entry which is preliminary data.</text>
</comment>
<dbReference type="Proteomes" id="UP000700334">
    <property type="component" value="Unassembled WGS sequence"/>
</dbReference>
<name>A0A8J6AJ76_GALPY</name>
<organism evidence="2 3">
    <name type="scientific">Galemys pyrenaicus</name>
    <name type="common">Iberian desman</name>
    <name type="synonym">Pyrenean desman</name>
    <dbReference type="NCBI Taxonomy" id="202257"/>
    <lineage>
        <taxon>Eukaryota</taxon>
        <taxon>Metazoa</taxon>
        <taxon>Chordata</taxon>
        <taxon>Craniata</taxon>
        <taxon>Vertebrata</taxon>
        <taxon>Euteleostomi</taxon>
        <taxon>Mammalia</taxon>
        <taxon>Eutheria</taxon>
        <taxon>Laurasiatheria</taxon>
        <taxon>Eulipotyphla</taxon>
        <taxon>Talpidae</taxon>
        <taxon>Galemys</taxon>
    </lineage>
</organism>
<dbReference type="GO" id="GO:0005840">
    <property type="term" value="C:ribosome"/>
    <property type="evidence" value="ECO:0007669"/>
    <property type="project" value="UniProtKB-KW"/>
</dbReference>
<dbReference type="EMBL" id="JAGFMF010011441">
    <property type="protein sequence ID" value="KAG8522356.1"/>
    <property type="molecule type" value="Genomic_DNA"/>
</dbReference>
<keyword evidence="2" id="KW-0687">Ribonucleoprotein</keyword>
<sequence length="280" mass="30601">LSVVASGNSTSRSPQDFQTTFQQPRKTCEAQDTATLKATQMFSGESSQRNKLDPYTIIKFPLTTELAMEKIEDNSTLVFIVDCPSGGKATSWWRLCSGVQHGGGNILVNAKRWRLDSLLQCVTWRPLCRVRFLAAFASGQYGGPYPAEVSAICHVDVSAGVRRGPQGVFAPHTLGGLCSWWHCRIVKDGGLCRVCGESKREKVGAQLFHSGPRGSAPCWPSMTMAISRGKDQNGSQMIVDHRSLETVRLAGQEQQGFIDLSSQLAVRQPSTWQAGGPRDQ</sequence>
<gene>
    <name evidence="2" type="ORF">J0S82_010486</name>
</gene>
<accession>A0A8J6AJ76</accession>
<keyword evidence="3" id="KW-1185">Reference proteome</keyword>
<proteinExistence type="predicted"/>
<evidence type="ECO:0000313" key="2">
    <source>
        <dbReference type="EMBL" id="KAG8522356.1"/>
    </source>
</evidence>
<dbReference type="Gene3D" id="3.30.70.330">
    <property type="match status" value="1"/>
</dbReference>
<dbReference type="PANTHER" id="PTHR11620">
    <property type="entry name" value="60S RIBOSOMAL PROTEIN L23A"/>
    <property type="match status" value="1"/>
</dbReference>
<dbReference type="AlphaFoldDB" id="A0A8J6AJ76"/>
<feature type="region of interest" description="Disordered" evidence="1">
    <location>
        <begin position="1"/>
        <end position="24"/>
    </location>
</feature>
<keyword evidence="2" id="KW-0689">Ribosomal protein</keyword>
<dbReference type="GO" id="GO:0006412">
    <property type="term" value="P:translation"/>
    <property type="evidence" value="ECO:0007669"/>
    <property type="project" value="InterPro"/>
</dbReference>
<evidence type="ECO:0000256" key="1">
    <source>
        <dbReference type="SAM" id="MobiDB-lite"/>
    </source>
</evidence>
<evidence type="ECO:0000313" key="3">
    <source>
        <dbReference type="Proteomes" id="UP000700334"/>
    </source>
</evidence>
<feature type="non-terminal residue" evidence="2">
    <location>
        <position position="1"/>
    </location>
</feature>